<name>A0A7C0U5R9_9BACT</name>
<protein>
    <submittedName>
        <fullName evidence="1">Uncharacterized protein</fullName>
    </submittedName>
</protein>
<gene>
    <name evidence="1" type="ORF">ENF32_00210</name>
</gene>
<dbReference type="AlphaFoldDB" id="A0A7C0U5R9"/>
<proteinExistence type="predicted"/>
<reference evidence="1" key="1">
    <citation type="journal article" date="2020" name="mSystems">
        <title>Genome- and Community-Level Interaction Insights into Carbon Utilization and Element Cycling Functions of Hydrothermarchaeota in Hydrothermal Sediment.</title>
        <authorList>
            <person name="Zhou Z."/>
            <person name="Liu Y."/>
            <person name="Xu W."/>
            <person name="Pan J."/>
            <person name="Luo Z.H."/>
            <person name="Li M."/>
        </authorList>
    </citation>
    <scope>NUCLEOTIDE SEQUENCE [LARGE SCALE GENOMIC DNA]</scope>
    <source>
        <strain evidence="1">HyVt-115</strain>
    </source>
</reference>
<dbReference type="EMBL" id="DQWS01000009">
    <property type="protein sequence ID" value="HDD52481.1"/>
    <property type="molecule type" value="Genomic_DNA"/>
</dbReference>
<sequence>MSDLGALEKMRQHLEEALEKASPEDLGPIMGQLGRVNLELGDQQEALISLMAAHILLVASGQAQAPTVEGWLYNLRQDMGEERFMDAFHKALPQAGFLLVRYLGRREAEAAMEEFARIKGGK</sequence>
<organism evidence="1">
    <name type="scientific">Thermosulfidibacter takaii</name>
    <dbReference type="NCBI Taxonomy" id="412593"/>
    <lineage>
        <taxon>Bacteria</taxon>
        <taxon>Pseudomonadati</taxon>
        <taxon>Thermosulfidibacterota</taxon>
        <taxon>Thermosulfidibacteria</taxon>
        <taxon>Thermosulfidibacterales</taxon>
        <taxon>Thermosulfidibacteraceae</taxon>
    </lineage>
</organism>
<dbReference type="Proteomes" id="UP000885690">
    <property type="component" value="Unassembled WGS sequence"/>
</dbReference>
<accession>A0A7C0U5R9</accession>
<evidence type="ECO:0000313" key="1">
    <source>
        <dbReference type="EMBL" id="HDD52481.1"/>
    </source>
</evidence>
<comment type="caution">
    <text evidence="1">The sequence shown here is derived from an EMBL/GenBank/DDBJ whole genome shotgun (WGS) entry which is preliminary data.</text>
</comment>